<sequence length="153" mass="16441">MSQPDAATVSGSAAEESSAPSEAAKKLAATLGFKEGDYVQELGYDEDIDFDLRDNLEDGIDSDLLTEEDHEVVDGVLLWWRHEDGDLVDGLVDALTNLDEGGSIWLLTPKRGQEGEVNPVEISQAAPTAGLHVTKSADLSPTWLAHRLVARGN</sequence>
<reference evidence="2 3" key="1">
    <citation type="submission" date="2024-09" db="EMBL/GenBank/DDBJ databases">
        <authorList>
            <person name="Sun Q."/>
            <person name="Mori K."/>
        </authorList>
    </citation>
    <scope>NUCLEOTIDE SEQUENCE [LARGE SCALE GENOMIC DNA]</scope>
    <source>
        <strain evidence="2 3">NCAIM B.02604</strain>
    </source>
</reference>
<dbReference type="InterPro" id="IPR021412">
    <property type="entry name" value="DUF3052"/>
</dbReference>
<gene>
    <name evidence="2" type="ORF">ACFFFR_10105</name>
</gene>
<organism evidence="2 3">
    <name type="scientific">Micrococcoides hystricis</name>
    <dbReference type="NCBI Taxonomy" id="1572761"/>
    <lineage>
        <taxon>Bacteria</taxon>
        <taxon>Bacillati</taxon>
        <taxon>Actinomycetota</taxon>
        <taxon>Actinomycetes</taxon>
        <taxon>Micrococcales</taxon>
        <taxon>Micrococcaceae</taxon>
        <taxon>Micrococcoides</taxon>
    </lineage>
</organism>
<protein>
    <submittedName>
        <fullName evidence="2">DUF3052 domain-containing protein</fullName>
    </submittedName>
</protein>
<evidence type="ECO:0000256" key="1">
    <source>
        <dbReference type="SAM" id="MobiDB-lite"/>
    </source>
</evidence>
<dbReference type="RefSeq" id="WP_377460103.1">
    <property type="nucleotide sequence ID" value="NZ_JBHLUB010000031.1"/>
</dbReference>
<proteinExistence type="predicted"/>
<feature type="region of interest" description="Disordered" evidence="1">
    <location>
        <begin position="1"/>
        <end position="24"/>
    </location>
</feature>
<name>A0ABV6PEA7_9MICC</name>
<keyword evidence="3" id="KW-1185">Reference proteome</keyword>
<dbReference type="Pfam" id="PF11253">
    <property type="entry name" value="DUF3052"/>
    <property type="match status" value="1"/>
</dbReference>
<comment type="caution">
    <text evidence="2">The sequence shown here is derived from an EMBL/GenBank/DDBJ whole genome shotgun (WGS) entry which is preliminary data.</text>
</comment>
<accession>A0ABV6PEA7</accession>
<dbReference type="EMBL" id="JBHLUB010000031">
    <property type="protein sequence ID" value="MFC0582727.1"/>
    <property type="molecule type" value="Genomic_DNA"/>
</dbReference>
<evidence type="ECO:0000313" key="3">
    <source>
        <dbReference type="Proteomes" id="UP001589862"/>
    </source>
</evidence>
<dbReference type="Proteomes" id="UP001589862">
    <property type="component" value="Unassembled WGS sequence"/>
</dbReference>
<evidence type="ECO:0000313" key="2">
    <source>
        <dbReference type="EMBL" id="MFC0582727.1"/>
    </source>
</evidence>